<dbReference type="InterPro" id="IPR029044">
    <property type="entry name" value="Nucleotide-diphossugar_trans"/>
</dbReference>
<gene>
    <name evidence="2" type="ORF">L332_10810</name>
</gene>
<dbReference type="AlphaFoldDB" id="U1LS52"/>
<proteinExistence type="predicted"/>
<organism evidence="2 3">
    <name type="scientific">Agrococcus pavilionensis RW1</name>
    <dbReference type="NCBI Taxonomy" id="1330458"/>
    <lineage>
        <taxon>Bacteria</taxon>
        <taxon>Bacillati</taxon>
        <taxon>Actinomycetota</taxon>
        <taxon>Actinomycetes</taxon>
        <taxon>Micrococcales</taxon>
        <taxon>Microbacteriaceae</taxon>
        <taxon>Agrococcus</taxon>
    </lineage>
</organism>
<name>U1LS52_9MICO</name>
<keyword evidence="3" id="KW-1185">Reference proteome</keyword>
<sequence length="408" mass="45625">MTLVLTMMVRDEADIIAATLEHHLAEGVDRILVTDNASVDGTRELLREYEAVAPVTVFDDPEHRKQQGEVVTRMARLAHTEFGADWVVNGDADEFVVARDASLTLREAFERMPRELGAFDVPVVNLVGPMARRGSGIRRLRYRDERSDEQLRAAGVLSHPTPNAIHVGSPDVEVAQGNHFTSIEQHGEVPEALALEVLHLPWRSIDQLSRKTENMGRGYEASPHLRPSPRHHGMRDWRRLQAGVLDDFLALRSPTGAELEAGGFVADDGLRERLERLVGSAVLPALLRASLDDTDDDVLSDEDVEAKRALARAIRDAEEPLYRELTGLRMHADGLERARDEIAAERDEQARRRTEESAAAQALVAAQAAELDRVRAELAAVRVRLDRFEQHALMRAARRLRRALPRRS</sequence>
<dbReference type="SUPFAM" id="SSF53448">
    <property type="entry name" value="Nucleotide-diphospho-sugar transferases"/>
    <property type="match status" value="1"/>
</dbReference>
<dbReference type="Pfam" id="PF13704">
    <property type="entry name" value="Glyco_tranf_2_4"/>
    <property type="match status" value="1"/>
</dbReference>
<evidence type="ECO:0000256" key="1">
    <source>
        <dbReference type="SAM" id="Coils"/>
    </source>
</evidence>
<comment type="caution">
    <text evidence="2">The sequence shown here is derived from an EMBL/GenBank/DDBJ whole genome shotgun (WGS) entry which is preliminary data.</text>
</comment>
<reference evidence="2 3" key="1">
    <citation type="journal article" date="2013" name="Genome Announc.">
        <title>First draft genome sequence from a member of the genus agrococcus, isolated from modern microbialites.</title>
        <authorList>
            <person name="White R.A.III."/>
            <person name="Grassa C.J."/>
            <person name="Suttle C.A."/>
        </authorList>
    </citation>
    <scope>NUCLEOTIDE SEQUENCE [LARGE SCALE GENOMIC DNA]</scope>
    <source>
        <strain evidence="2 3">RW1</strain>
    </source>
</reference>
<protein>
    <submittedName>
        <fullName evidence="2">Uncharacterized protein</fullName>
    </submittedName>
</protein>
<evidence type="ECO:0000313" key="2">
    <source>
        <dbReference type="EMBL" id="ERG64932.1"/>
    </source>
</evidence>
<feature type="coiled-coil region" evidence="1">
    <location>
        <begin position="332"/>
        <end position="391"/>
    </location>
</feature>
<dbReference type="RefSeq" id="WP_021009951.1">
    <property type="nucleotide sequence ID" value="NZ_ASHR01000014.1"/>
</dbReference>
<dbReference type="Proteomes" id="UP000016462">
    <property type="component" value="Unassembled WGS sequence"/>
</dbReference>
<dbReference type="EMBL" id="ASHR01000014">
    <property type="protein sequence ID" value="ERG64932.1"/>
    <property type="molecule type" value="Genomic_DNA"/>
</dbReference>
<evidence type="ECO:0000313" key="3">
    <source>
        <dbReference type="Proteomes" id="UP000016462"/>
    </source>
</evidence>
<dbReference type="Gene3D" id="3.90.550.10">
    <property type="entry name" value="Spore Coat Polysaccharide Biosynthesis Protein SpsA, Chain A"/>
    <property type="match status" value="1"/>
</dbReference>
<accession>U1LS52</accession>
<keyword evidence="1" id="KW-0175">Coiled coil</keyword>